<evidence type="ECO:0000313" key="4">
    <source>
        <dbReference type="Proteomes" id="UP001281410"/>
    </source>
</evidence>
<keyword evidence="4" id="KW-1185">Reference proteome</keyword>
<protein>
    <submittedName>
        <fullName evidence="3">Uncharacterized protein</fullName>
    </submittedName>
</protein>
<evidence type="ECO:0000313" key="3">
    <source>
        <dbReference type="EMBL" id="KAK3194605.1"/>
    </source>
</evidence>
<gene>
    <name evidence="3" type="ORF">Dsin_025915</name>
</gene>
<sequence length="147" mass="16985">MVLRTVGGPIVDSTERIQWKNELDEMVTGDMVSSRVENVCQGRNSKKKMRFFFEECWVDDKKCQEIISSVWKNKDQYGMVLGNIHMRISDGQLRPTVPNRSNYLHWIEDLLSSNIIPKTFKNGDNVRGFDIELEQIALTHLSAPLNN</sequence>
<reference evidence="3" key="1">
    <citation type="journal article" date="2023" name="Plant J.">
        <title>Genome sequences and population genomics provide insights into the demographic history, inbreeding, and mutation load of two 'living fossil' tree species of Dipteronia.</title>
        <authorList>
            <person name="Feng Y."/>
            <person name="Comes H.P."/>
            <person name="Chen J."/>
            <person name="Zhu S."/>
            <person name="Lu R."/>
            <person name="Zhang X."/>
            <person name="Li P."/>
            <person name="Qiu J."/>
            <person name="Olsen K.M."/>
            <person name="Qiu Y."/>
        </authorList>
    </citation>
    <scope>NUCLEOTIDE SEQUENCE</scope>
    <source>
        <strain evidence="3">NBL</strain>
    </source>
</reference>
<dbReference type="GO" id="GO:0008168">
    <property type="term" value="F:methyltransferase activity"/>
    <property type="evidence" value="ECO:0007669"/>
    <property type="project" value="UniProtKB-KW"/>
</dbReference>
<evidence type="ECO:0000256" key="2">
    <source>
        <dbReference type="ARBA" id="ARBA00022679"/>
    </source>
</evidence>
<comment type="caution">
    <text evidence="3">The sequence shown here is derived from an EMBL/GenBank/DDBJ whole genome shotgun (WGS) entry which is preliminary data.</text>
</comment>
<keyword evidence="2" id="KW-0808">Transferase</keyword>
<dbReference type="PANTHER" id="PTHR13393:SF0">
    <property type="entry name" value="RNA N6-ADENOSINE-METHYLTRANSFERASE METTL16"/>
    <property type="match status" value="1"/>
</dbReference>
<dbReference type="InterPro" id="IPR029063">
    <property type="entry name" value="SAM-dependent_MTases_sf"/>
</dbReference>
<name>A0AAD9ZX14_9ROSI</name>
<dbReference type="AlphaFoldDB" id="A0AAD9ZX14"/>
<evidence type="ECO:0000256" key="1">
    <source>
        <dbReference type="ARBA" id="ARBA00022603"/>
    </source>
</evidence>
<dbReference type="PANTHER" id="PTHR13393">
    <property type="entry name" value="SAM-DEPENDENT METHYLTRANSFERASE"/>
    <property type="match status" value="1"/>
</dbReference>
<dbReference type="GO" id="GO:0070475">
    <property type="term" value="P:rRNA base methylation"/>
    <property type="evidence" value="ECO:0007669"/>
    <property type="project" value="TreeGrafter"/>
</dbReference>
<dbReference type="InterPro" id="IPR010286">
    <property type="entry name" value="METTL16/RlmF"/>
</dbReference>
<keyword evidence="1" id="KW-0489">Methyltransferase</keyword>
<proteinExistence type="predicted"/>
<dbReference type="Proteomes" id="UP001281410">
    <property type="component" value="Unassembled WGS sequence"/>
</dbReference>
<organism evidence="3 4">
    <name type="scientific">Dipteronia sinensis</name>
    <dbReference type="NCBI Taxonomy" id="43782"/>
    <lineage>
        <taxon>Eukaryota</taxon>
        <taxon>Viridiplantae</taxon>
        <taxon>Streptophyta</taxon>
        <taxon>Embryophyta</taxon>
        <taxon>Tracheophyta</taxon>
        <taxon>Spermatophyta</taxon>
        <taxon>Magnoliopsida</taxon>
        <taxon>eudicotyledons</taxon>
        <taxon>Gunneridae</taxon>
        <taxon>Pentapetalae</taxon>
        <taxon>rosids</taxon>
        <taxon>malvids</taxon>
        <taxon>Sapindales</taxon>
        <taxon>Sapindaceae</taxon>
        <taxon>Hippocastanoideae</taxon>
        <taxon>Acereae</taxon>
        <taxon>Dipteronia</taxon>
    </lineage>
</organism>
<dbReference type="EMBL" id="JANJYJ010000008">
    <property type="protein sequence ID" value="KAK3194605.1"/>
    <property type="molecule type" value="Genomic_DNA"/>
</dbReference>
<dbReference type="GO" id="GO:0005634">
    <property type="term" value="C:nucleus"/>
    <property type="evidence" value="ECO:0007669"/>
    <property type="project" value="TreeGrafter"/>
</dbReference>
<accession>A0AAD9ZX14</accession>
<dbReference type="Gene3D" id="3.40.50.150">
    <property type="entry name" value="Vaccinia Virus protein VP39"/>
    <property type="match status" value="1"/>
</dbReference>
<dbReference type="Pfam" id="PF05971">
    <property type="entry name" value="Methyltransf_10"/>
    <property type="match status" value="1"/>
</dbReference>